<comment type="cofactor">
    <cofactor evidence="1">
        <name>FAD</name>
        <dbReference type="ChEBI" id="CHEBI:57692"/>
    </cofactor>
</comment>
<keyword evidence="5" id="KW-0560">Oxidoreductase</keyword>
<dbReference type="InterPro" id="IPR051209">
    <property type="entry name" value="FAD-bind_Monooxygenase_sf"/>
</dbReference>
<evidence type="ECO:0000313" key="8">
    <source>
        <dbReference type="Proteomes" id="UP000053958"/>
    </source>
</evidence>
<keyword evidence="8" id="KW-1185">Reference proteome</keyword>
<evidence type="ECO:0000256" key="4">
    <source>
        <dbReference type="ARBA" id="ARBA00022827"/>
    </source>
</evidence>
<reference evidence="7 8" key="1">
    <citation type="submission" date="2015-04" db="EMBL/GenBank/DDBJ databases">
        <authorList>
            <person name="Heijne W.H."/>
            <person name="Fedorova N.D."/>
            <person name="Nierman W.C."/>
            <person name="Vollebregt A.W."/>
            <person name="Zhao Z."/>
            <person name="Wu L."/>
            <person name="Kumar M."/>
            <person name="Stam H."/>
            <person name="van den Berg M.A."/>
            <person name="Pel H.J."/>
        </authorList>
    </citation>
    <scope>NUCLEOTIDE SEQUENCE [LARGE SCALE GENOMIC DNA]</scope>
    <source>
        <strain evidence="7 8">CBS 393.64</strain>
    </source>
</reference>
<feature type="region of interest" description="Disordered" evidence="6">
    <location>
        <begin position="1"/>
        <end position="22"/>
    </location>
</feature>
<dbReference type="OrthoDB" id="74360at2759"/>
<dbReference type="SUPFAM" id="SSF51905">
    <property type="entry name" value="FAD/NAD(P)-binding domain"/>
    <property type="match status" value="3"/>
</dbReference>
<protein>
    <submittedName>
        <fullName evidence="7">Uncharacterized protein</fullName>
    </submittedName>
</protein>
<evidence type="ECO:0000256" key="2">
    <source>
        <dbReference type="ARBA" id="ARBA00010139"/>
    </source>
</evidence>
<organism evidence="7 8">
    <name type="scientific">Rasamsonia emersonii (strain ATCC 16479 / CBS 393.64 / IMI 116815)</name>
    <dbReference type="NCBI Taxonomy" id="1408163"/>
    <lineage>
        <taxon>Eukaryota</taxon>
        <taxon>Fungi</taxon>
        <taxon>Dikarya</taxon>
        <taxon>Ascomycota</taxon>
        <taxon>Pezizomycotina</taxon>
        <taxon>Eurotiomycetes</taxon>
        <taxon>Eurotiomycetidae</taxon>
        <taxon>Eurotiales</taxon>
        <taxon>Trichocomaceae</taxon>
        <taxon>Rasamsonia</taxon>
    </lineage>
</organism>
<feature type="compositionally biased region" description="Polar residues" evidence="6">
    <location>
        <begin position="1"/>
        <end position="18"/>
    </location>
</feature>
<keyword evidence="4" id="KW-0274">FAD</keyword>
<dbReference type="AlphaFoldDB" id="A0A0F4YN32"/>
<keyword evidence="3" id="KW-0285">Flavoprotein</keyword>
<gene>
    <name evidence="7" type="ORF">T310_6501</name>
</gene>
<proteinExistence type="inferred from homology"/>
<dbReference type="EMBL" id="LASV01000341">
    <property type="protein sequence ID" value="KKA19525.1"/>
    <property type="molecule type" value="Genomic_DNA"/>
</dbReference>
<evidence type="ECO:0000313" key="7">
    <source>
        <dbReference type="EMBL" id="KKA19525.1"/>
    </source>
</evidence>
<evidence type="ECO:0000256" key="5">
    <source>
        <dbReference type="ARBA" id="ARBA00023002"/>
    </source>
</evidence>
<dbReference type="RefSeq" id="XP_013326137.1">
    <property type="nucleotide sequence ID" value="XM_013470683.1"/>
</dbReference>
<dbReference type="InterPro" id="IPR020946">
    <property type="entry name" value="Flavin_mOase-like"/>
</dbReference>
<dbReference type="Gene3D" id="3.50.50.60">
    <property type="entry name" value="FAD/NAD(P)-binding domain"/>
    <property type="match status" value="3"/>
</dbReference>
<dbReference type="GO" id="GO:0050660">
    <property type="term" value="F:flavin adenine dinucleotide binding"/>
    <property type="evidence" value="ECO:0007669"/>
    <property type="project" value="InterPro"/>
</dbReference>
<dbReference type="PANTHER" id="PTHR42877:SF7">
    <property type="entry name" value="FLAVIN-BINDING MONOOXYGENASE-RELATED"/>
    <property type="match status" value="1"/>
</dbReference>
<dbReference type="GO" id="GO:0050661">
    <property type="term" value="F:NADP binding"/>
    <property type="evidence" value="ECO:0007669"/>
    <property type="project" value="InterPro"/>
</dbReference>
<dbReference type="STRING" id="1408163.A0A0F4YN32"/>
<evidence type="ECO:0000256" key="1">
    <source>
        <dbReference type="ARBA" id="ARBA00001974"/>
    </source>
</evidence>
<comment type="caution">
    <text evidence="7">The sequence shown here is derived from an EMBL/GenBank/DDBJ whole genome shotgun (WGS) entry which is preliminary data.</text>
</comment>
<dbReference type="Pfam" id="PF00743">
    <property type="entry name" value="FMO-like"/>
    <property type="match status" value="1"/>
</dbReference>
<evidence type="ECO:0000256" key="6">
    <source>
        <dbReference type="SAM" id="MobiDB-lite"/>
    </source>
</evidence>
<dbReference type="GO" id="GO:0004499">
    <property type="term" value="F:N,N-dimethylaniline monooxygenase activity"/>
    <property type="evidence" value="ECO:0007669"/>
    <property type="project" value="InterPro"/>
</dbReference>
<dbReference type="GeneID" id="25318803"/>
<dbReference type="InterPro" id="IPR036188">
    <property type="entry name" value="FAD/NAD-bd_sf"/>
</dbReference>
<sequence length="600" mass="67676">MAPSTLSGPGSKQTQTQKSEAKLGFSLPDFESLPDKYGWPRENEHGYRIKEQLCGTERPLRVIHAGAGASGICLAKFLPERLRNVSLVCYEKNSDVGGTWLENRYPGCACDIPSVDYQFTWARNPNWSHFYSSAPEIWQYFRDLVDRFDLMRYFKLSHEIIGAYWDSRRGVWDIHVKNLVSGETFIDNAEVFINGGGVLNHWKWPDIEGLSDFEGTLCHTARYDENTVLDGKRVAVIGTGSSGVQVIANIASKVSRLYTWIRSPTWITPGFAQKYAGPDGANFAYTEEQKTFWAENYLEYLKYCKEIENELNQRFKFILNGTPEAEAAKRFSTNEMKRKLAGREDLIEKMIPTTFGVGCRRPTPGNGFLEALTMPHVTTYTEEIKKITAKGFMDQAGVEHEVDVIICATGFNTSWVPRFPIEANGKNVQDLHAGKPLSYLSVGVPDIPNYFTVLGPYGPLGHGSILPLIERLLSNFIRIIQKMQVENIKSLAPKREVCEKFAEHADLFLKRTAWSSGCSSWFKQGRKDGPLTMWPGSRLLFLEVHKEPRYEDYNIEYLDGNPFGFLGNGFTVREYDGSALSYYLGTAENPGALMPLAGNP</sequence>
<evidence type="ECO:0000256" key="3">
    <source>
        <dbReference type="ARBA" id="ARBA00022630"/>
    </source>
</evidence>
<dbReference type="PANTHER" id="PTHR42877">
    <property type="entry name" value="L-ORNITHINE N(5)-MONOOXYGENASE-RELATED"/>
    <property type="match status" value="1"/>
</dbReference>
<accession>A0A0F4YN32</accession>
<comment type="similarity">
    <text evidence="2">Belongs to the FAD-binding monooxygenase family.</text>
</comment>
<name>A0A0F4YN32_RASE3</name>
<dbReference type="Proteomes" id="UP000053958">
    <property type="component" value="Unassembled WGS sequence"/>
</dbReference>